<protein>
    <submittedName>
        <fullName evidence="1">Uncharacterized protein</fullName>
    </submittedName>
</protein>
<dbReference type="Pfam" id="PF13287">
    <property type="entry name" value="Fn3_assoc"/>
    <property type="match status" value="1"/>
</dbReference>
<accession>W4M477</accession>
<dbReference type="EMBL" id="AZHX01001069">
    <property type="protein sequence ID" value="ETX04995.1"/>
    <property type="molecule type" value="Genomic_DNA"/>
</dbReference>
<name>W4M477_9BACT</name>
<reference evidence="1 2" key="1">
    <citation type="journal article" date="2014" name="Nature">
        <title>An environmental bacterial taxon with a large and distinct metabolic repertoire.</title>
        <authorList>
            <person name="Wilson M.C."/>
            <person name="Mori T."/>
            <person name="Ruckert C."/>
            <person name="Uria A.R."/>
            <person name="Helf M.J."/>
            <person name="Takada K."/>
            <person name="Gernert C."/>
            <person name="Steffens U.A."/>
            <person name="Heycke N."/>
            <person name="Schmitt S."/>
            <person name="Rinke C."/>
            <person name="Helfrich E.J."/>
            <person name="Brachmann A.O."/>
            <person name="Gurgui C."/>
            <person name="Wakimoto T."/>
            <person name="Kracht M."/>
            <person name="Crusemann M."/>
            <person name="Hentschel U."/>
            <person name="Abe I."/>
            <person name="Matsunaga S."/>
            <person name="Kalinowski J."/>
            <person name="Takeyama H."/>
            <person name="Piel J."/>
        </authorList>
    </citation>
    <scope>NUCLEOTIDE SEQUENCE [LARGE SCALE GENOMIC DNA]</scope>
    <source>
        <strain evidence="2">TSY2</strain>
    </source>
</reference>
<feature type="non-terminal residue" evidence="1">
    <location>
        <position position="1"/>
    </location>
</feature>
<evidence type="ECO:0000313" key="2">
    <source>
        <dbReference type="Proteomes" id="UP000019140"/>
    </source>
</evidence>
<evidence type="ECO:0000313" key="1">
    <source>
        <dbReference type="EMBL" id="ETX04995.1"/>
    </source>
</evidence>
<dbReference type="InterPro" id="IPR026876">
    <property type="entry name" value="Fn3_assoc_repeat"/>
</dbReference>
<gene>
    <name evidence="1" type="ORF">ETSY2_25615</name>
</gene>
<organism evidence="1 2">
    <name type="scientific">Candidatus Entotheonella gemina</name>
    <dbReference type="NCBI Taxonomy" id="1429439"/>
    <lineage>
        <taxon>Bacteria</taxon>
        <taxon>Pseudomonadati</taxon>
        <taxon>Nitrospinota/Tectimicrobiota group</taxon>
        <taxon>Candidatus Tectimicrobiota</taxon>
        <taxon>Candidatus Entotheonellia</taxon>
        <taxon>Candidatus Entotheonellales</taxon>
        <taxon>Candidatus Entotheonellaceae</taxon>
        <taxon>Candidatus Entotheonella</taxon>
    </lineage>
</organism>
<comment type="caution">
    <text evidence="1">The sequence shown here is derived from an EMBL/GenBank/DDBJ whole genome shotgun (WGS) entry which is preliminary data.</text>
</comment>
<keyword evidence="2" id="KW-1185">Reference proteome</keyword>
<dbReference type="AlphaFoldDB" id="W4M477"/>
<proteinExistence type="predicted"/>
<dbReference type="HOGENOM" id="CLU_629340_0_0_7"/>
<sequence length="435" mass="49303">LKAIDFILGEMEAERVPENDPQRAAALDMRDKITLRLLSATRETFTTLTYPHGDQLRHADFQMQFTDNHYNGEKQICETLKAKQKFTQDVKSETFRKKCEQRLFTQKAMPWSEVKKRAATNPHWQWHHMDALDALKNDLVRQDQWREQGNYVEKPPFPKPHTDVRIQEVTRDDRTGTAVLKLTPVHGETLHYEVGAVATPASATVTDPRHFETRDLTVSFLCVDAKGEHETGEPVEWHNRITIQSRVFQSDGEKRVELQAIPEAPIRYTTDGSNPNVGGMTYEGPFAVPENAYIVLAGAETHGLVAEHRLDLDAADSAPVKIDPERPAVWKHKHKSETTQETYTLLGQLKRFQASILGSKVSIVSESHWLEFNSDDQLALDAAALESTIESLRSVLKDGQIALEAFALSFPAGQQLLDWVKDVRTDLHTEEVEQP</sequence>
<dbReference type="Proteomes" id="UP000019140">
    <property type="component" value="Unassembled WGS sequence"/>
</dbReference>